<keyword evidence="3" id="KW-1185">Reference proteome</keyword>
<reference evidence="2 3" key="1">
    <citation type="submission" date="2024-04" db="EMBL/GenBank/DDBJ databases">
        <title>Human intestinal bacterial collection.</title>
        <authorList>
            <person name="Pauvert C."/>
            <person name="Hitch T.C.A."/>
            <person name="Clavel T."/>
        </authorList>
    </citation>
    <scope>NUCLEOTIDE SEQUENCE [LARGE SCALE GENOMIC DNA]</scope>
    <source>
        <strain evidence="2 3">CLA-AA-H145</strain>
    </source>
</reference>
<comment type="caution">
    <text evidence="2">The sequence shown here is derived from an EMBL/GenBank/DDBJ whole genome shotgun (WGS) entry which is preliminary data.</text>
</comment>
<feature type="chain" id="PRO_5046631995" evidence="1">
    <location>
        <begin position="24"/>
        <end position="984"/>
    </location>
</feature>
<proteinExistence type="predicted"/>
<evidence type="ECO:0000313" key="3">
    <source>
        <dbReference type="Proteomes" id="UP001487296"/>
    </source>
</evidence>
<feature type="signal peptide" evidence="1">
    <location>
        <begin position="1"/>
        <end position="23"/>
    </location>
</feature>
<keyword evidence="1" id="KW-0732">Signal</keyword>
<dbReference type="RefSeq" id="WP_215759925.1">
    <property type="nucleotide sequence ID" value="NZ_JAHKBE010000024.1"/>
</dbReference>
<dbReference type="EMBL" id="JBBNFP010000024">
    <property type="protein sequence ID" value="MEQ2486848.1"/>
    <property type="molecule type" value="Genomic_DNA"/>
</dbReference>
<accession>A0ABV1FR02</accession>
<evidence type="ECO:0000256" key="1">
    <source>
        <dbReference type="SAM" id="SignalP"/>
    </source>
</evidence>
<organism evidence="2 3">
    <name type="scientific">Hallella faecis</name>
    <dbReference type="NCBI Taxonomy" id="2841596"/>
    <lineage>
        <taxon>Bacteria</taxon>
        <taxon>Pseudomonadati</taxon>
        <taxon>Bacteroidota</taxon>
        <taxon>Bacteroidia</taxon>
        <taxon>Bacteroidales</taxon>
        <taxon>Prevotellaceae</taxon>
        <taxon>Hallella</taxon>
    </lineage>
</organism>
<dbReference type="Proteomes" id="UP001487296">
    <property type="component" value="Unassembled WGS sequence"/>
</dbReference>
<evidence type="ECO:0000313" key="2">
    <source>
        <dbReference type="EMBL" id="MEQ2486848.1"/>
    </source>
</evidence>
<protein>
    <submittedName>
        <fullName evidence="2">Uncharacterized protein</fullName>
    </submittedName>
</protein>
<sequence length="984" mass="107015">MKKNYLRIAALLAAVVSSTSAMAIDPPTIAQELVDGATYTLINYAKPDLYLSRTSWDGAYYLLDYGSSNCKSYAFVAHKDDDGWYFNSTDSTFIGYGVGLSNLNGNLTQAAHFIITPSADHPGFYRLVNATDHPCEGVHGLPVHLSGGGQYLVSTFNGNQFFPDYMGGVEMMDDNTTPYVDPETGWIHPLNADHELWAFADTAHVANYHQHMQLYTLITGVESQRLEVPEEGFAAGWQAWVDAATLLYSKEEVTQDDYNTATQMVDAKNNLYNEIKKAQAMLGESTNATFKAAIAKALQTFCTVTDPDQQAAAQNELIYAEVEFNGGKGDITNLGQNMSFEDLSAQGGAEATGLGATPTGWNAYVNGKQVTTADEVRATGLTTWYGVNSDSEGESKDGNLAFGIWNQSIPEFEISQTIDGLENGTYHIEAAVMVGANGDGSRRTTQRIFGNLNSTLFGLESEYDASLIDAHEVLAYANNSELTTDREMQNMACDAYVYDGTLTFGFRTNGNIAAAKRTTANPQGGDGWFKLDNFRIAKMGYVKDDALNIYNFYFDKLMAFNDEKMQESVAVDLQNTIDNNYVDDDADPAAIDAAIMACKNIITPVVNSVNLYKKLESALEEHYQNLNTYALYDGIDAYRQVVEVEAQDLYADGTAGEEEINAIIAKMDAALEKCKLGGVKVGSEATALIKNPSFEDLTAQGGAGSETGSVAAPPTGWTLTLNGDVQDATTINGYNMAWCGINNGDAINVTDGEGNTHTQQPTDGTHLWGIWSSNMPEVELKQTICGLPRGTYQLRANVMVENNWAGNNVTTQRVFANSCVQMWGGEGDYIDNITPDMQQAINFDALNDDTLKHLTYAGYTCESGDETTSLLKPMALYFDVQADGTATIGFRTNGVNKEGGTFANSTAVNGAGWFKVDNFRLFFINEDSHVSGISSVNTDNGQPIVGQEYYTLDGQRIAQPHKGVVIVKNRLANGTVKVGKIFVE</sequence>
<gene>
    <name evidence="2" type="ORF">AAAT34_07230</name>
</gene>
<name>A0ABV1FR02_9BACT</name>